<sequence length="63" mass="7319">MTGVYVRMKRDGCWDAIEFTDLTDDELEQFATDHPEQGWRWATFLAKWIRDNVEKPATSEPGG</sequence>
<protein>
    <submittedName>
        <fullName evidence="1">Uncharacterized protein</fullName>
    </submittedName>
</protein>
<comment type="caution">
    <text evidence="1">The sequence shown here is derived from an EMBL/GenBank/DDBJ whole genome shotgun (WGS) entry which is preliminary data.</text>
</comment>
<proteinExistence type="predicted"/>
<accession>A0A0F9A1M5</accession>
<organism evidence="1">
    <name type="scientific">marine sediment metagenome</name>
    <dbReference type="NCBI Taxonomy" id="412755"/>
    <lineage>
        <taxon>unclassified sequences</taxon>
        <taxon>metagenomes</taxon>
        <taxon>ecological metagenomes</taxon>
    </lineage>
</organism>
<reference evidence="1" key="1">
    <citation type="journal article" date="2015" name="Nature">
        <title>Complex archaea that bridge the gap between prokaryotes and eukaryotes.</title>
        <authorList>
            <person name="Spang A."/>
            <person name="Saw J.H."/>
            <person name="Jorgensen S.L."/>
            <person name="Zaremba-Niedzwiedzka K."/>
            <person name="Martijn J."/>
            <person name="Lind A.E."/>
            <person name="van Eijk R."/>
            <person name="Schleper C."/>
            <person name="Guy L."/>
            <person name="Ettema T.J."/>
        </authorList>
    </citation>
    <scope>NUCLEOTIDE SEQUENCE</scope>
</reference>
<dbReference type="AlphaFoldDB" id="A0A0F9A1M5"/>
<evidence type="ECO:0000313" key="1">
    <source>
        <dbReference type="EMBL" id="KKL02581.1"/>
    </source>
</evidence>
<gene>
    <name evidence="1" type="ORF">LCGC14_2626440</name>
</gene>
<dbReference type="EMBL" id="LAZR01044943">
    <property type="protein sequence ID" value="KKL02581.1"/>
    <property type="molecule type" value="Genomic_DNA"/>
</dbReference>
<name>A0A0F9A1M5_9ZZZZ</name>